<reference evidence="1 2" key="1">
    <citation type="submission" date="2018-09" db="EMBL/GenBank/DDBJ databases">
        <title>Paenibacillus aracenensis nov. sp. isolated from a cave in southern Spain.</title>
        <authorList>
            <person name="Jurado V."/>
            <person name="Gutierrez-Patricio S."/>
            <person name="Gonzalez-Pimentel J.L."/>
            <person name="Miller A.Z."/>
            <person name="Laiz L."/>
            <person name="Saiz-Jimenez C."/>
        </authorList>
    </citation>
    <scope>NUCLEOTIDE SEQUENCE [LARGE SCALE GENOMIC DNA]</scope>
    <source>
        <strain evidence="1 2">DSM 22867</strain>
    </source>
</reference>
<organism evidence="1 2">
    <name type="scientific">Paenibacillus nanensis</name>
    <dbReference type="NCBI Taxonomy" id="393251"/>
    <lineage>
        <taxon>Bacteria</taxon>
        <taxon>Bacillati</taxon>
        <taxon>Bacillota</taxon>
        <taxon>Bacilli</taxon>
        <taxon>Bacillales</taxon>
        <taxon>Paenibacillaceae</taxon>
        <taxon>Paenibacillus</taxon>
    </lineage>
</organism>
<proteinExistence type="predicted"/>
<accession>A0A3A1VME9</accession>
<evidence type="ECO:0000313" key="1">
    <source>
        <dbReference type="EMBL" id="RIX59693.1"/>
    </source>
</evidence>
<dbReference type="AlphaFoldDB" id="A0A3A1VME9"/>
<name>A0A3A1VME9_9BACL</name>
<dbReference type="EMBL" id="QXQA01000002">
    <property type="protein sequence ID" value="RIX59693.1"/>
    <property type="molecule type" value="Genomic_DNA"/>
</dbReference>
<comment type="caution">
    <text evidence="1">The sequence shown here is derived from an EMBL/GenBank/DDBJ whole genome shotgun (WGS) entry which is preliminary data.</text>
</comment>
<gene>
    <name evidence="1" type="ORF">D3P08_06070</name>
</gene>
<sequence>MFRPRRRRAAERYSESDGSEAAKQLSLGNLKFLLLHKFRELIAPTEFVLYEALAHYFFKAAPTVFFDLAHFGFLLRNGGRQLRWEGIF</sequence>
<dbReference type="Proteomes" id="UP000266482">
    <property type="component" value="Unassembled WGS sequence"/>
</dbReference>
<protein>
    <submittedName>
        <fullName evidence="1">Uncharacterized protein</fullName>
    </submittedName>
</protein>
<keyword evidence="2" id="KW-1185">Reference proteome</keyword>
<evidence type="ECO:0000313" key="2">
    <source>
        <dbReference type="Proteomes" id="UP000266482"/>
    </source>
</evidence>